<proteinExistence type="inferred from homology"/>
<name>A0A9W6DG14_9FIRM</name>
<reference evidence="10" key="1">
    <citation type="submission" date="2022-06" db="EMBL/GenBank/DDBJ databases">
        <title>Vallitalea longa sp. nov., an anaerobic bacterium isolated from marine sediment.</title>
        <authorList>
            <person name="Hirano S."/>
            <person name="Terahara T."/>
            <person name="Mori K."/>
            <person name="Hamada M."/>
            <person name="Matsumoto R."/>
            <person name="Kobayashi T."/>
        </authorList>
    </citation>
    <scope>NUCLEOTIDE SEQUENCE</scope>
    <source>
        <strain evidence="10">SH18-1</strain>
    </source>
</reference>
<dbReference type="Proteomes" id="UP001144256">
    <property type="component" value="Unassembled WGS sequence"/>
</dbReference>
<evidence type="ECO:0000256" key="4">
    <source>
        <dbReference type="ARBA" id="ARBA00022679"/>
    </source>
</evidence>
<evidence type="ECO:0000313" key="10">
    <source>
        <dbReference type="EMBL" id="GKX30062.1"/>
    </source>
</evidence>
<dbReference type="GO" id="GO:0055129">
    <property type="term" value="P:L-proline biosynthetic process"/>
    <property type="evidence" value="ECO:0007669"/>
    <property type="project" value="UniProtKB-UniRule"/>
</dbReference>
<evidence type="ECO:0000313" key="11">
    <source>
        <dbReference type="Proteomes" id="UP001144256"/>
    </source>
</evidence>
<dbReference type="GO" id="GO:0005524">
    <property type="term" value="F:ATP binding"/>
    <property type="evidence" value="ECO:0007669"/>
    <property type="project" value="UniProtKB-KW"/>
</dbReference>
<keyword evidence="7 8" id="KW-0067">ATP-binding</keyword>
<gene>
    <name evidence="8 10" type="primary">proB</name>
    <name evidence="10" type="ORF">SH1V18_25420</name>
</gene>
<dbReference type="Gene3D" id="3.40.1160.10">
    <property type="entry name" value="Acetylglutamate kinase-like"/>
    <property type="match status" value="1"/>
</dbReference>
<dbReference type="InterPro" id="IPR001048">
    <property type="entry name" value="Asp/Glu/Uridylate_kinase"/>
</dbReference>
<dbReference type="EMBL" id="BRLB01000007">
    <property type="protein sequence ID" value="GKX30062.1"/>
    <property type="molecule type" value="Genomic_DNA"/>
</dbReference>
<dbReference type="PANTHER" id="PTHR43654">
    <property type="entry name" value="GLUTAMATE 5-KINASE"/>
    <property type="match status" value="1"/>
</dbReference>
<evidence type="ECO:0000259" key="9">
    <source>
        <dbReference type="Pfam" id="PF00696"/>
    </source>
</evidence>
<dbReference type="PANTHER" id="PTHR43654:SF1">
    <property type="entry name" value="ISOPENTENYL PHOSPHATE KINASE"/>
    <property type="match status" value="1"/>
</dbReference>
<feature type="binding site" evidence="8">
    <location>
        <begin position="218"/>
        <end position="224"/>
    </location>
    <ligand>
        <name>ATP</name>
        <dbReference type="ChEBI" id="CHEBI:30616"/>
    </ligand>
</feature>
<keyword evidence="6 8" id="KW-0418">Kinase</keyword>
<dbReference type="PRINTS" id="PR00474">
    <property type="entry name" value="GLU5KINASE"/>
</dbReference>
<dbReference type="InterPro" id="IPR019797">
    <property type="entry name" value="Glutamate_5-kinase_CS"/>
</dbReference>
<dbReference type="PROSITE" id="PS00902">
    <property type="entry name" value="GLUTAMATE_5_KINASE"/>
    <property type="match status" value="1"/>
</dbReference>
<comment type="similarity">
    <text evidence="8">Belongs to the glutamate 5-kinase family.</text>
</comment>
<dbReference type="EC" id="2.7.2.11" evidence="8"/>
<dbReference type="Pfam" id="PF00696">
    <property type="entry name" value="AA_kinase"/>
    <property type="match status" value="1"/>
</dbReference>
<feature type="binding site" evidence="8">
    <location>
        <position position="156"/>
    </location>
    <ligand>
        <name>substrate</name>
    </ligand>
</feature>
<sequence length="265" mass="28899">MNIREKLRDKKKIIVKVGSSSLTYEETGEINYFRLERLIREITDLKNMGKDVILVTSGAIAVGTKTMNLPNRPNCLEEKQAVAAVGQANLMMIYQKIFSEYNQHVAQILITKNLIDQPVRRQNAQNTLNTLLKMGAIPIVNENDTVATEEIVYGDNDTLSAIVGKLVSADLLILLSDINGLYDSDPRKNDDAKLIPHVTEITDNIQHMAGGAGTVNGTGGMATKISAAKIATSNGIDMVIANASVDNVIEKIIYGEEIGTLFIAK</sequence>
<evidence type="ECO:0000256" key="2">
    <source>
        <dbReference type="ARBA" id="ARBA00022605"/>
    </source>
</evidence>
<dbReference type="PIRSF" id="PIRSF000729">
    <property type="entry name" value="GK"/>
    <property type="match status" value="1"/>
</dbReference>
<evidence type="ECO:0000256" key="3">
    <source>
        <dbReference type="ARBA" id="ARBA00022650"/>
    </source>
</evidence>
<dbReference type="CDD" id="cd04242">
    <property type="entry name" value="AAK_G5K_ProB"/>
    <property type="match status" value="1"/>
</dbReference>
<feature type="binding site" evidence="8">
    <location>
        <position position="57"/>
    </location>
    <ligand>
        <name>substrate</name>
    </ligand>
</feature>
<organism evidence="10 11">
    <name type="scientific">Vallitalea longa</name>
    <dbReference type="NCBI Taxonomy" id="2936439"/>
    <lineage>
        <taxon>Bacteria</taxon>
        <taxon>Bacillati</taxon>
        <taxon>Bacillota</taxon>
        <taxon>Clostridia</taxon>
        <taxon>Lachnospirales</taxon>
        <taxon>Vallitaleaceae</taxon>
        <taxon>Vallitalea</taxon>
    </lineage>
</organism>
<feature type="binding site" evidence="8">
    <location>
        <begin position="176"/>
        <end position="177"/>
    </location>
    <ligand>
        <name>ATP</name>
        <dbReference type="ChEBI" id="CHEBI:30616"/>
    </ligand>
</feature>
<evidence type="ECO:0000256" key="1">
    <source>
        <dbReference type="ARBA" id="ARBA00022490"/>
    </source>
</evidence>
<dbReference type="GO" id="GO:0004349">
    <property type="term" value="F:glutamate 5-kinase activity"/>
    <property type="evidence" value="ECO:0007669"/>
    <property type="project" value="UniProtKB-UniRule"/>
</dbReference>
<evidence type="ECO:0000256" key="6">
    <source>
        <dbReference type="ARBA" id="ARBA00022777"/>
    </source>
</evidence>
<feature type="binding site" evidence="8">
    <location>
        <position position="16"/>
    </location>
    <ligand>
        <name>ATP</name>
        <dbReference type="ChEBI" id="CHEBI:30616"/>
    </ligand>
</feature>
<keyword evidence="4 8" id="KW-0808">Transferase</keyword>
<feature type="binding site" evidence="8">
    <location>
        <position position="144"/>
    </location>
    <ligand>
        <name>substrate</name>
    </ligand>
</feature>
<dbReference type="InterPro" id="IPR005715">
    <property type="entry name" value="Glu_5kinase/COase_Synthase"/>
</dbReference>
<dbReference type="InterPro" id="IPR041739">
    <property type="entry name" value="G5K_ProB"/>
</dbReference>
<keyword evidence="5 8" id="KW-0547">Nucleotide-binding</keyword>
<feature type="domain" description="Aspartate/glutamate/uridylate kinase" evidence="9">
    <location>
        <begin position="11"/>
        <end position="242"/>
    </location>
</feature>
<comment type="catalytic activity">
    <reaction evidence="8">
        <text>L-glutamate + ATP = L-glutamyl 5-phosphate + ADP</text>
        <dbReference type="Rhea" id="RHEA:14877"/>
        <dbReference type="ChEBI" id="CHEBI:29985"/>
        <dbReference type="ChEBI" id="CHEBI:30616"/>
        <dbReference type="ChEBI" id="CHEBI:58274"/>
        <dbReference type="ChEBI" id="CHEBI:456216"/>
        <dbReference type="EC" id="2.7.2.11"/>
    </reaction>
</comment>
<dbReference type="RefSeq" id="WP_281815934.1">
    <property type="nucleotide sequence ID" value="NZ_BRLB01000007.1"/>
</dbReference>
<comment type="subcellular location">
    <subcellularLocation>
        <location evidence="8">Cytoplasm</location>
    </subcellularLocation>
</comment>
<dbReference type="InterPro" id="IPR001057">
    <property type="entry name" value="Glu/AcGlu_kinase"/>
</dbReference>
<evidence type="ECO:0000256" key="8">
    <source>
        <dbReference type="HAMAP-Rule" id="MF_00456"/>
    </source>
</evidence>
<keyword evidence="3 8" id="KW-0641">Proline biosynthesis</keyword>
<dbReference type="InterPro" id="IPR036393">
    <property type="entry name" value="AceGlu_kinase-like_sf"/>
</dbReference>
<dbReference type="GO" id="GO:0005829">
    <property type="term" value="C:cytosol"/>
    <property type="evidence" value="ECO:0007669"/>
    <property type="project" value="TreeGrafter"/>
</dbReference>
<comment type="pathway">
    <text evidence="8">Amino-acid biosynthesis; L-proline biosynthesis; L-glutamate 5-semialdehyde from L-glutamate: step 1/2.</text>
</comment>
<dbReference type="AlphaFoldDB" id="A0A9W6DG14"/>
<keyword evidence="11" id="KW-1185">Reference proteome</keyword>
<accession>A0A9W6DG14</accession>
<comment type="function">
    <text evidence="8">Catalyzes the transfer of a phosphate group to glutamate to form L-glutamate 5-phosphate.</text>
</comment>
<dbReference type="NCBIfam" id="TIGR01027">
    <property type="entry name" value="proB"/>
    <property type="match status" value="1"/>
</dbReference>
<dbReference type="FunFam" id="3.40.1160.10:FF:000018">
    <property type="entry name" value="Glutamate 5-kinase"/>
    <property type="match status" value="1"/>
</dbReference>
<keyword evidence="2 8" id="KW-0028">Amino-acid biosynthesis</keyword>
<comment type="caution">
    <text evidence="10">The sequence shown here is derived from an EMBL/GenBank/DDBJ whole genome shotgun (WGS) entry which is preliminary data.</text>
</comment>
<evidence type="ECO:0000256" key="5">
    <source>
        <dbReference type="ARBA" id="ARBA00022741"/>
    </source>
</evidence>
<dbReference type="HAMAP" id="MF_00456">
    <property type="entry name" value="ProB"/>
    <property type="match status" value="1"/>
</dbReference>
<dbReference type="InterPro" id="IPR011529">
    <property type="entry name" value="Glu_5kinase"/>
</dbReference>
<evidence type="ECO:0000256" key="7">
    <source>
        <dbReference type="ARBA" id="ARBA00022840"/>
    </source>
</evidence>
<keyword evidence="1 8" id="KW-0963">Cytoplasm</keyword>
<dbReference type="SUPFAM" id="SSF53633">
    <property type="entry name" value="Carbamate kinase-like"/>
    <property type="match status" value="1"/>
</dbReference>
<protein>
    <recommendedName>
        <fullName evidence="8">Glutamate 5-kinase</fullName>
        <ecNumber evidence="8">2.7.2.11</ecNumber>
    </recommendedName>
    <alternativeName>
        <fullName evidence="8">Gamma-glutamyl kinase</fullName>
        <shortName evidence="8">GK</shortName>
    </alternativeName>
</protein>